<name>A0ABV8H582_9BACI</name>
<dbReference type="RefSeq" id="WP_379497920.1">
    <property type="nucleotide sequence ID" value="NZ_JBHSAO010000014.1"/>
</dbReference>
<keyword evidence="1" id="KW-1133">Transmembrane helix</keyword>
<gene>
    <name evidence="2" type="ORF">ACFOUV_16685</name>
</gene>
<dbReference type="InterPro" id="IPR025620">
    <property type="entry name" value="YlaH"/>
</dbReference>
<feature type="transmembrane region" description="Helical" evidence="1">
    <location>
        <begin position="75"/>
        <end position="92"/>
    </location>
</feature>
<keyword evidence="1" id="KW-0812">Transmembrane</keyword>
<accession>A0ABV8H582</accession>
<reference evidence="3" key="1">
    <citation type="journal article" date="2019" name="Int. J. Syst. Evol. Microbiol.">
        <title>The Global Catalogue of Microorganisms (GCM) 10K type strain sequencing project: providing services to taxonomists for standard genome sequencing and annotation.</title>
        <authorList>
            <consortium name="The Broad Institute Genomics Platform"/>
            <consortium name="The Broad Institute Genome Sequencing Center for Infectious Disease"/>
            <person name="Wu L."/>
            <person name="Ma J."/>
        </authorList>
    </citation>
    <scope>NUCLEOTIDE SEQUENCE [LARGE SCALE GENOMIC DNA]</scope>
    <source>
        <strain evidence="3">IBRC-M 10703</strain>
    </source>
</reference>
<feature type="transmembrane region" description="Helical" evidence="1">
    <location>
        <begin position="20"/>
        <end position="38"/>
    </location>
</feature>
<comment type="caution">
    <text evidence="2">The sequence shown here is derived from an EMBL/GenBank/DDBJ whole genome shotgun (WGS) entry which is preliminary data.</text>
</comment>
<evidence type="ECO:0000256" key="1">
    <source>
        <dbReference type="SAM" id="Phobius"/>
    </source>
</evidence>
<keyword evidence="1" id="KW-0472">Membrane</keyword>
<dbReference type="Pfam" id="PF14036">
    <property type="entry name" value="YlaH"/>
    <property type="match status" value="1"/>
</dbReference>
<keyword evidence="3" id="KW-1185">Reference proteome</keyword>
<proteinExistence type="predicted"/>
<dbReference type="Proteomes" id="UP001595772">
    <property type="component" value="Unassembled WGS sequence"/>
</dbReference>
<dbReference type="EMBL" id="JBHSAO010000014">
    <property type="protein sequence ID" value="MFC4025426.1"/>
    <property type="molecule type" value="Genomic_DNA"/>
</dbReference>
<feature type="transmembrane region" description="Helical" evidence="1">
    <location>
        <begin position="50"/>
        <end position="69"/>
    </location>
</feature>
<organism evidence="2 3">
    <name type="scientific">Oceanobacillus longus</name>
    <dbReference type="NCBI Taxonomy" id="930120"/>
    <lineage>
        <taxon>Bacteria</taxon>
        <taxon>Bacillati</taxon>
        <taxon>Bacillota</taxon>
        <taxon>Bacilli</taxon>
        <taxon>Bacillales</taxon>
        <taxon>Bacillaceae</taxon>
        <taxon>Oceanobacillus</taxon>
    </lineage>
</organism>
<protein>
    <submittedName>
        <fullName evidence="2">YlaH-like family protein</fullName>
    </submittedName>
</protein>
<sequence>MDGFRFVFDLVVEINGIENIFWIFFAMNFVLCAVAYELGFARKLPLGKTIFVYMMLLIGTYILTIFTTVMKMPTVESLLVIILVLAIYRIRLHRQRKATK</sequence>
<evidence type="ECO:0000313" key="2">
    <source>
        <dbReference type="EMBL" id="MFC4025426.1"/>
    </source>
</evidence>
<evidence type="ECO:0000313" key="3">
    <source>
        <dbReference type="Proteomes" id="UP001595772"/>
    </source>
</evidence>